<reference evidence="9 10" key="1">
    <citation type="journal article" date="2015" name="J. Microbiol.">
        <title>Sphingosinicella ginsenosidimutans sp. nov., with ginsenoside converting activity.</title>
        <authorList>
            <person name="Kim J.K."/>
            <person name="Kang M.S."/>
            <person name="Park S.C."/>
            <person name="Kim K.M."/>
            <person name="Choi K."/>
            <person name="Yoon M.H."/>
            <person name="Im W.T."/>
        </authorList>
    </citation>
    <scope>NUCLEOTIDE SEQUENCE [LARGE SCALE GENOMIC DNA]</scope>
    <source>
        <strain evidence="9 10">BS-11</strain>
    </source>
</reference>
<keyword evidence="5 6" id="KW-0472">Membrane</keyword>
<keyword evidence="2" id="KW-1003">Cell membrane</keyword>
<feature type="domain" description="ABC3 transporter permease C-terminal" evidence="7">
    <location>
        <begin position="301"/>
        <end position="418"/>
    </location>
</feature>
<accession>A0A5C6TRX9</accession>
<dbReference type="Pfam" id="PF02687">
    <property type="entry name" value="FtsX"/>
    <property type="match status" value="2"/>
</dbReference>
<evidence type="ECO:0000256" key="4">
    <source>
        <dbReference type="ARBA" id="ARBA00022989"/>
    </source>
</evidence>
<dbReference type="RefSeq" id="WP_147042614.1">
    <property type="nucleotide sequence ID" value="NZ_BAABIR010000005.1"/>
</dbReference>
<dbReference type="PANTHER" id="PTHR30572:SF18">
    <property type="entry name" value="ABC-TYPE MACROLIDE FAMILY EXPORT SYSTEM PERMEASE COMPONENT 2"/>
    <property type="match status" value="1"/>
</dbReference>
<dbReference type="AlphaFoldDB" id="A0A5C6TRX9"/>
<dbReference type="InterPro" id="IPR050250">
    <property type="entry name" value="Macrolide_Exporter_MacB"/>
</dbReference>
<evidence type="ECO:0000256" key="5">
    <source>
        <dbReference type="ARBA" id="ARBA00023136"/>
    </source>
</evidence>
<evidence type="ECO:0000256" key="3">
    <source>
        <dbReference type="ARBA" id="ARBA00022692"/>
    </source>
</evidence>
<feature type="transmembrane region" description="Helical" evidence="6">
    <location>
        <begin position="390"/>
        <end position="416"/>
    </location>
</feature>
<dbReference type="EMBL" id="VOQQ01000001">
    <property type="protein sequence ID" value="TXC63202.1"/>
    <property type="molecule type" value="Genomic_DNA"/>
</dbReference>
<feature type="transmembrane region" description="Helical" evidence="6">
    <location>
        <begin position="437"/>
        <end position="460"/>
    </location>
</feature>
<keyword evidence="3 6" id="KW-0812">Transmembrane</keyword>
<gene>
    <name evidence="9" type="ORF">FRZ32_05710</name>
</gene>
<feature type="transmembrane region" description="Helical" evidence="6">
    <location>
        <begin position="797"/>
        <end position="819"/>
    </location>
</feature>
<evidence type="ECO:0000313" key="9">
    <source>
        <dbReference type="EMBL" id="TXC63202.1"/>
    </source>
</evidence>
<proteinExistence type="predicted"/>
<dbReference type="InterPro" id="IPR025857">
    <property type="entry name" value="MacB_PCD"/>
</dbReference>
<feature type="domain" description="MacB-like periplasmic core" evidence="8">
    <location>
        <begin position="21"/>
        <end position="244"/>
    </location>
</feature>
<protein>
    <submittedName>
        <fullName evidence="9">FtsX-like permease family protein</fullName>
    </submittedName>
</protein>
<comment type="subcellular location">
    <subcellularLocation>
        <location evidence="1">Cell membrane</location>
        <topology evidence="1">Multi-pass membrane protein</topology>
    </subcellularLocation>
</comment>
<dbReference type="GO" id="GO:0005886">
    <property type="term" value="C:plasma membrane"/>
    <property type="evidence" value="ECO:0007669"/>
    <property type="project" value="UniProtKB-SubCell"/>
</dbReference>
<feature type="transmembrane region" description="Helical" evidence="6">
    <location>
        <begin position="342"/>
        <end position="365"/>
    </location>
</feature>
<dbReference type="GO" id="GO:0022857">
    <property type="term" value="F:transmembrane transporter activity"/>
    <property type="evidence" value="ECO:0007669"/>
    <property type="project" value="TreeGrafter"/>
</dbReference>
<keyword evidence="4 6" id="KW-1133">Transmembrane helix</keyword>
<sequence length="833" mass="91468">MWRNYLTVGLRSLIKNKTYAFINIFGLAIGLAACLMILLYVRYETSYDRWIPDGDRIFQVQSWYRSSETGREDQFQMTPYAAGKSLKDSFPQIEQEVYVNNNTPVFYRDGQATATENYLWVDGNFLDVVPLPLLRGDARTALSQVNSAVMTQSEARRRFGTDNVVGQTMTLITRGQRRDFRITGILRDLPRNSHFRIDALARIDFVAYNSDQPNVLTCWGCQNGWVYVKLRPGADVGAITAGLQAWEHRVIPDENAGEARFNAGDDQDWHFVNLQDIHLGRAQAAAMAPGNDRSTIVTFAIVALLILGMAVVNFTNLATARASQRAREVALRKTLGASRRQLIVQFVGESVVMVGVAMLIALALVELTMPLFADFLGADIRVHYLGSDGIALPALILVVIVGVMGGLYPAFFLSRFEPAAVLKANKSSSETAGTGRLRSILVVAQFAVSIGLIICTAVIYGQTVYARTLDPGFNRSHIMQIGELSRYQLLDKGQALEERMRRIPGVEAVGRTTIGVATDNNNNTGIMVPGRTEPVTIGTYQVDEGFFAAMGLRLVAGRWFDEGRPLDDMTLPYPSNPAAERALAARGANIVINELAARRLGFRNPADAVGHTYRAALVDNEIGLVPVTVIGVVADARFRSVKLPVDPIMFGNVNSGHSHLIVRFHGNPAQVRAAAAQVWRGITTEVPFDAAFSDDIMLKLYKAEDARARAFAGFALLAIVVACLGLFGLAAFTAERRTKEIGIRKVLGARTRDIVRLLAWQFSKPIIIANLIAWPVAWWMMRSWLNGFDARIDLGPAPFVLAGLVALAIAMGTIAGHALKVARANPILALRYE</sequence>
<feature type="domain" description="ABC3 transporter permease C-terminal" evidence="7">
    <location>
        <begin position="714"/>
        <end position="826"/>
    </location>
</feature>
<evidence type="ECO:0000313" key="10">
    <source>
        <dbReference type="Proteomes" id="UP000321249"/>
    </source>
</evidence>
<dbReference type="InterPro" id="IPR003838">
    <property type="entry name" value="ABC3_permease_C"/>
</dbReference>
<name>A0A5C6TRX9_9SPHN</name>
<dbReference type="Proteomes" id="UP000321249">
    <property type="component" value="Unassembled WGS sequence"/>
</dbReference>
<evidence type="ECO:0000259" key="8">
    <source>
        <dbReference type="Pfam" id="PF12704"/>
    </source>
</evidence>
<keyword evidence="10" id="KW-1185">Reference proteome</keyword>
<feature type="transmembrane region" description="Helical" evidence="6">
    <location>
        <begin position="710"/>
        <end position="733"/>
    </location>
</feature>
<feature type="transmembrane region" description="Helical" evidence="6">
    <location>
        <begin position="20"/>
        <end position="41"/>
    </location>
</feature>
<organism evidence="9 10">
    <name type="scientific">Allosphingosinicella ginsenosidimutans</name>
    <dbReference type="NCBI Taxonomy" id="1176539"/>
    <lineage>
        <taxon>Bacteria</taxon>
        <taxon>Pseudomonadati</taxon>
        <taxon>Pseudomonadota</taxon>
        <taxon>Alphaproteobacteria</taxon>
        <taxon>Sphingomonadales</taxon>
        <taxon>Sphingomonadaceae</taxon>
        <taxon>Allosphingosinicella</taxon>
    </lineage>
</organism>
<evidence type="ECO:0000256" key="1">
    <source>
        <dbReference type="ARBA" id="ARBA00004651"/>
    </source>
</evidence>
<dbReference type="PROSITE" id="PS51257">
    <property type="entry name" value="PROKAR_LIPOPROTEIN"/>
    <property type="match status" value="1"/>
</dbReference>
<dbReference type="OrthoDB" id="9770036at2"/>
<feature type="transmembrane region" description="Helical" evidence="6">
    <location>
        <begin position="754"/>
        <end position="777"/>
    </location>
</feature>
<feature type="transmembrane region" description="Helical" evidence="6">
    <location>
        <begin position="296"/>
        <end position="318"/>
    </location>
</feature>
<evidence type="ECO:0000259" key="7">
    <source>
        <dbReference type="Pfam" id="PF02687"/>
    </source>
</evidence>
<feature type="domain" description="MacB-like periplasmic core" evidence="8">
    <location>
        <begin position="447"/>
        <end position="644"/>
    </location>
</feature>
<evidence type="ECO:0000256" key="2">
    <source>
        <dbReference type="ARBA" id="ARBA00022475"/>
    </source>
</evidence>
<dbReference type="Pfam" id="PF12704">
    <property type="entry name" value="MacB_PCD"/>
    <property type="match status" value="2"/>
</dbReference>
<comment type="caution">
    <text evidence="9">The sequence shown here is derived from an EMBL/GenBank/DDBJ whole genome shotgun (WGS) entry which is preliminary data.</text>
</comment>
<dbReference type="PANTHER" id="PTHR30572">
    <property type="entry name" value="MEMBRANE COMPONENT OF TRANSPORTER-RELATED"/>
    <property type="match status" value="1"/>
</dbReference>
<evidence type="ECO:0000256" key="6">
    <source>
        <dbReference type="SAM" id="Phobius"/>
    </source>
</evidence>